<accession>A0A917PFS4</accession>
<evidence type="ECO:0000256" key="2">
    <source>
        <dbReference type="ARBA" id="ARBA00022857"/>
    </source>
</evidence>
<dbReference type="Gene3D" id="3.40.430.10">
    <property type="entry name" value="Dihydrofolate Reductase, subunit A"/>
    <property type="match status" value="1"/>
</dbReference>
<dbReference type="PANTHER" id="PTHR38011">
    <property type="entry name" value="DIHYDROFOLATE REDUCTASE FAMILY PROTEIN (AFU_ORTHOLOGUE AFUA_8G06820)"/>
    <property type="match status" value="1"/>
</dbReference>
<dbReference type="InterPro" id="IPR024072">
    <property type="entry name" value="DHFR-like_dom_sf"/>
</dbReference>
<dbReference type="InterPro" id="IPR002734">
    <property type="entry name" value="RibDG_C"/>
</dbReference>
<dbReference type="Proteomes" id="UP000636956">
    <property type="component" value="Unassembled WGS sequence"/>
</dbReference>
<evidence type="ECO:0000256" key="1">
    <source>
        <dbReference type="ARBA" id="ARBA00005104"/>
    </source>
</evidence>
<dbReference type="InterPro" id="IPR050765">
    <property type="entry name" value="Riboflavin_Biosynth_HTPR"/>
</dbReference>
<organism evidence="5 6">
    <name type="scientific">Agromyces bauzanensis</name>
    <dbReference type="NCBI Taxonomy" id="1308924"/>
    <lineage>
        <taxon>Bacteria</taxon>
        <taxon>Bacillati</taxon>
        <taxon>Actinomycetota</taxon>
        <taxon>Actinomycetes</taxon>
        <taxon>Micrococcales</taxon>
        <taxon>Microbacteriaceae</taxon>
        <taxon>Agromyces</taxon>
    </lineage>
</organism>
<dbReference type="GO" id="GO:0009231">
    <property type="term" value="P:riboflavin biosynthetic process"/>
    <property type="evidence" value="ECO:0007669"/>
    <property type="project" value="InterPro"/>
</dbReference>
<evidence type="ECO:0000256" key="3">
    <source>
        <dbReference type="ARBA" id="ARBA00023002"/>
    </source>
</evidence>
<name>A0A917PFS4_9MICO</name>
<dbReference type="GO" id="GO:0008703">
    <property type="term" value="F:5-amino-6-(5-phosphoribosylamino)uracil reductase activity"/>
    <property type="evidence" value="ECO:0007669"/>
    <property type="project" value="InterPro"/>
</dbReference>
<keyword evidence="2" id="KW-0521">NADP</keyword>
<evidence type="ECO:0000259" key="4">
    <source>
        <dbReference type="Pfam" id="PF01872"/>
    </source>
</evidence>
<sequence>MIAAIGREELLAAYAIDDRATPRVRMNFVMSLDGAVTLEGRSGGLGDETDRLAMGVLRTLADVVVIGAGTVRVEGYGGVRVDETDAAWRRAHGLPSQPRVAVVSSRLDLGPEHAFFAGAAERPILVTHASAPAERRAALGEVADVLTVGSEALDVRAMLGALAEAGMPQLLCEGGPHLFGALVEEGLVDELCLSLSPMLVGGDAGRMVRGASEAERRMRLVHAIPAGDLLLLRYARAE</sequence>
<protein>
    <recommendedName>
        <fullName evidence="4">Bacterial bifunctional deaminase-reductase C-terminal domain-containing protein</fullName>
    </recommendedName>
</protein>
<reference evidence="5" key="1">
    <citation type="journal article" date="2014" name="Int. J. Syst. Evol. Microbiol.">
        <title>Complete genome sequence of Corynebacterium casei LMG S-19264T (=DSM 44701T), isolated from a smear-ripened cheese.</title>
        <authorList>
            <consortium name="US DOE Joint Genome Institute (JGI-PGF)"/>
            <person name="Walter F."/>
            <person name="Albersmeier A."/>
            <person name="Kalinowski J."/>
            <person name="Ruckert C."/>
        </authorList>
    </citation>
    <scope>NUCLEOTIDE SEQUENCE</scope>
    <source>
        <strain evidence="5">CGMCC 1.8984</strain>
    </source>
</reference>
<keyword evidence="6" id="KW-1185">Reference proteome</keyword>
<dbReference type="Pfam" id="PF01872">
    <property type="entry name" value="RibD_C"/>
    <property type="match status" value="1"/>
</dbReference>
<feature type="domain" description="Bacterial bifunctional deaminase-reductase C-terminal" evidence="4">
    <location>
        <begin position="22"/>
        <end position="224"/>
    </location>
</feature>
<comment type="caution">
    <text evidence="5">The sequence shown here is derived from an EMBL/GenBank/DDBJ whole genome shotgun (WGS) entry which is preliminary data.</text>
</comment>
<dbReference type="AlphaFoldDB" id="A0A917PFS4"/>
<keyword evidence="3" id="KW-0560">Oxidoreductase</keyword>
<dbReference type="PANTHER" id="PTHR38011:SF7">
    <property type="entry name" value="2,5-DIAMINO-6-RIBOSYLAMINO-4(3H)-PYRIMIDINONE 5'-PHOSPHATE REDUCTASE"/>
    <property type="match status" value="1"/>
</dbReference>
<dbReference type="SUPFAM" id="SSF53597">
    <property type="entry name" value="Dihydrofolate reductase-like"/>
    <property type="match status" value="1"/>
</dbReference>
<reference evidence="5" key="2">
    <citation type="submission" date="2020-09" db="EMBL/GenBank/DDBJ databases">
        <authorList>
            <person name="Sun Q."/>
            <person name="Zhou Y."/>
        </authorList>
    </citation>
    <scope>NUCLEOTIDE SEQUENCE</scope>
    <source>
        <strain evidence="5">CGMCC 1.8984</strain>
    </source>
</reference>
<gene>
    <name evidence="5" type="ORF">GCM10011372_11700</name>
</gene>
<evidence type="ECO:0000313" key="5">
    <source>
        <dbReference type="EMBL" id="GGJ75265.1"/>
    </source>
</evidence>
<proteinExistence type="predicted"/>
<comment type="pathway">
    <text evidence="1">Cofactor biosynthesis; riboflavin biosynthesis.</text>
</comment>
<dbReference type="EMBL" id="BMMD01000005">
    <property type="protein sequence ID" value="GGJ75265.1"/>
    <property type="molecule type" value="Genomic_DNA"/>
</dbReference>
<dbReference type="RefSeq" id="WP_188742517.1">
    <property type="nucleotide sequence ID" value="NZ_BAABFW010000021.1"/>
</dbReference>
<evidence type="ECO:0000313" key="6">
    <source>
        <dbReference type="Proteomes" id="UP000636956"/>
    </source>
</evidence>